<dbReference type="EMBL" id="KE504154">
    <property type="protein sequence ID" value="EPS99790.1"/>
    <property type="molecule type" value="Genomic_DNA"/>
</dbReference>
<gene>
    <name evidence="2" type="ORF">FOMPIDRAFT_120706</name>
</gene>
<sequence length="76" mass="8434">MLSPQGLRVLDVAIRPGSIISHFISSSTQKALRQRTFSPFRSQSKPWCGADTESRRPPSAGRETPETLVRRSGPVR</sequence>
<accession>S8FE77</accession>
<dbReference type="HOGENOM" id="CLU_2654524_0_0_1"/>
<name>S8FE77_FOMSC</name>
<feature type="compositionally biased region" description="Polar residues" evidence="1">
    <location>
        <begin position="34"/>
        <end position="45"/>
    </location>
</feature>
<dbReference type="InParanoid" id="S8FE77"/>
<reference evidence="2 3" key="1">
    <citation type="journal article" date="2012" name="Science">
        <title>The Paleozoic origin of enzymatic lignin decomposition reconstructed from 31 fungal genomes.</title>
        <authorList>
            <person name="Floudas D."/>
            <person name="Binder M."/>
            <person name="Riley R."/>
            <person name="Barry K."/>
            <person name="Blanchette R.A."/>
            <person name="Henrissat B."/>
            <person name="Martinez A.T."/>
            <person name="Otillar R."/>
            <person name="Spatafora J.W."/>
            <person name="Yadav J.S."/>
            <person name="Aerts A."/>
            <person name="Benoit I."/>
            <person name="Boyd A."/>
            <person name="Carlson A."/>
            <person name="Copeland A."/>
            <person name="Coutinho P.M."/>
            <person name="de Vries R.P."/>
            <person name="Ferreira P."/>
            <person name="Findley K."/>
            <person name="Foster B."/>
            <person name="Gaskell J."/>
            <person name="Glotzer D."/>
            <person name="Gorecki P."/>
            <person name="Heitman J."/>
            <person name="Hesse C."/>
            <person name="Hori C."/>
            <person name="Igarashi K."/>
            <person name="Jurgens J.A."/>
            <person name="Kallen N."/>
            <person name="Kersten P."/>
            <person name="Kohler A."/>
            <person name="Kuees U."/>
            <person name="Kumar T.K.A."/>
            <person name="Kuo A."/>
            <person name="LaButti K."/>
            <person name="Larrondo L.F."/>
            <person name="Lindquist E."/>
            <person name="Ling A."/>
            <person name="Lombard V."/>
            <person name="Lucas S."/>
            <person name="Lundell T."/>
            <person name="Martin R."/>
            <person name="McLaughlin D.J."/>
            <person name="Morgenstern I."/>
            <person name="Morin E."/>
            <person name="Murat C."/>
            <person name="Nagy L.G."/>
            <person name="Nolan M."/>
            <person name="Ohm R.A."/>
            <person name="Patyshakuliyeva A."/>
            <person name="Rokas A."/>
            <person name="Ruiz-Duenas F.J."/>
            <person name="Sabat G."/>
            <person name="Salamov A."/>
            <person name="Samejima M."/>
            <person name="Schmutz J."/>
            <person name="Slot J.C."/>
            <person name="St John F."/>
            <person name="Stenlid J."/>
            <person name="Sun H."/>
            <person name="Sun S."/>
            <person name="Syed K."/>
            <person name="Tsang A."/>
            <person name="Wiebenga A."/>
            <person name="Young D."/>
            <person name="Pisabarro A."/>
            <person name="Eastwood D.C."/>
            <person name="Martin F."/>
            <person name="Cullen D."/>
            <person name="Grigoriev I.V."/>
            <person name="Hibbett D.S."/>
        </authorList>
    </citation>
    <scope>NUCLEOTIDE SEQUENCE</scope>
    <source>
        <strain evidence="3">FP-58527</strain>
    </source>
</reference>
<evidence type="ECO:0000256" key="1">
    <source>
        <dbReference type="SAM" id="MobiDB-lite"/>
    </source>
</evidence>
<keyword evidence="3" id="KW-1185">Reference proteome</keyword>
<organism evidence="2 3">
    <name type="scientific">Fomitopsis schrenkii</name>
    <name type="common">Brown rot fungus</name>
    <dbReference type="NCBI Taxonomy" id="2126942"/>
    <lineage>
        <taxon>Eukaryota</taxon>
        <taxon>Fungi</taxon>
        <taxon>Dikarya</taxon>
        <taxon>Basidiomycota</taxon>
        <taxon>Agaricomycotina</taxon>
        <taxon>Agaricomycetes</taxon>
        <taxon>Polyporales</taxon>
        <taxon>Fomitopsis</taxon>
    </lineage>
</organism>
<protein>
    <submittedName>
        <fullName evidence="2">Uncharacterized protein</fullName>
    </submittedName>
</protein>
<evidence type="ECO:0000313" key="3">
    <source>
        <dbReference type="Proteomes" id="UP000015241"/>
    </source>
</evidence>
<dbReference type="AlphaFoldDB" id="S8FE77"/>
<feature type="region of interest" description="Disordered" evidence="1">
    <location>
        <begin position="34"/>
        <end position="76"/>
    </location>
</feature>
<dbReference type="Proteomes" id="UP000015241">
    <property type="component" value="Unassembled WGS sequence"/>
</dbReference>
<proteinExistence type="predicted"/>
<evidence type="ECO:0000313" key="2">
    <source>
        <dbReference type="EMBL" id="EPS99790.1"/>
    </source>
</evidence>